<keyword evidence="3" id="KW-1185">Reference proteome</keyword>
<feature type="compositionally biased region" description="Pro residues" evidence="1">
    <location>
        <begin position="28"/>
        <end position="39"/>
    </location>
</feature>
<proteinExistence type="predicted"/>
<dbReference type="AlphaFoldDB" id="A0A8J5S6N7"/>
<reference evidence="2" key="1">
    <citation type="journal article" date="2021" name="bioRxiv">
        <title>Whole Genome Assembly and Annotation of Northern Wild Rice, Zizania palustris L., Supports a Whole Genome Duplication in the Zizania Genus.</title>
        <authorList>
            <person name="Haas M."/>
            <person name="Kono T."/>
            <person name="Macchietto M."/>
            <person name="Millas R."/>
            <person name="McGilp L."/>
            <person name="Shao M."/>
            <person name="Duquette J."/>
            <person name="Hirsch C.N."/>
            <person name="Kimball J."/>
        </authorList>
    </citation>
    <scope>NUCLEOTIDE SEQUENCE</scope>
    <source>
        <tissue evidence="2">Fresh leaf tissue</tissue>
    </source>
</reference>
<comment type="caution">
    <text evidence="2">The sequence shown here is derived from an EMBL/GenBank/DDBJ whole genome shotgun (WGS) entry which is preliminary data.</text>
</comment>
<feature type="compositionally biased region" description="Low complexity" evidence="1">
    <location>
        <begin position="40"/>
        <end position="51"/>
    </location>
</feature>
<organism evidence="2 3">
    <name type="scientific">Zizania palustris</name>
    <name type="common">Northern wild rice</name>
    <dbReference type="NCBI Taxonomy" id="103762"/>
    <lineage>
        <taxon>Eukaryota</taxon>
        <taxon>Viridiplantae</taxon>
        <taxon>Streptophyta</taxon>
        <taxon>Embryophyta</taxon>
        <taxon>Tracheophyta</taxon>
        <taxon>Spermatophyta</taxon>
        <taxon>Magnoliopsida</taxon>
        <taxon>Liliopsida</taxon>
        <taxon>Poales</taxon>
        <taxon>Poaceae</taxon>
        <taxon>BOP clade</taxon>
        <taxon>Oryzoideae</taxon>
        <taxon>Oryzeae</taxon>
        <taxon>Zizaniinae</taxon>
        <taxon>Zizania</taxon>
    </lineage>
</organism>
<evidence type="ECO:0000256" key="1">
    <source>
        <dbReference type="SAM" id="MobiDB-lite"/>
    </source>
</evidence>
<name>A0A8J5S6N7_ZIZPA</name>
<dbReference type="Proteomes" id="UP000729402">
    <property type="component" value="Unassembled WGS sequence"/>
</dbReference>
<evidence type="ECO:0000313" key="2">
    <source>
        <dbReference type="EMBL" id="KAG8056410.1"/>
    </source>
</evidence>
<gene>
    <name evidence="2" type="ORF">GUJ93_ZPchr0002g24370</name>
</gene>
<reference evidence="2" key="2">
    <citation type="submission" date="2021-02" db="EMBL/GenBank/DDBJ databases">
        <authorList>
            <person name="Kimball J.A."/>
            <person name="Haas M.W."/>
            <person name="Macchietto M."/>
            <person name="Kono T."/>
            <person name="Duquette J."/>
            <person name="Shao M."/>
        </authorList>
    </citation>
    <scope>NUCLEOTIDE SEQUENCE</scope>
    <source>
        <tissue evidence="2">Fresh leaf tissue</tissue>
    </source>
</reference>
<dbReference type="EMBL" id="JAAALK010000287">
    <property type="protein sequence ID" value="KAG8056410.1"/>
    <property type="molecule type" value="Genomic_DNA"/>
</dbReference>
<sequence>MPPGPRGTRHAKSGCRPPLLPPVFLQSPLPPAAAPPAPGPRGTAHGPRRTPSWPDAATGAPVALAGRRRPPPAPQRCATA</sequence>
<feature type="region of interest" description="Disordered" evidence="1">
    <location>
        <begin position="1"/>
        <end position="80"/>
    </location>
</feature>
<protein>
    <submittedName>
        <fullName evidence="2">Uncharacterized protein</fullName>
    </submittedName>
</protein>
<accession>A0A8J5S6N7</accession>
<evidence type="ECO:0000313" key="3">
    <source>
        <dbReference type="Proteomes" id="UP000729402"/>
    </source>
</evidence>